<evidence type="ECO:0000313" key="10">
    <source>
        <dbReference type="Proteomes" id="UP000069850"/>
    </source>
</evidence>
<keyword evidence="6" id="KW-0408">Iron</keyword>
<dbReference type="PROSITE" id="PS51379">
    <property type="entry name" value="4FE4S_FER_2"/>
    <property type="match status" value="2"/>
</dbReference>
<dbReference type="KEGG" id="mema:MMAB1_2386"/>
<name>A0A0X3BNV6_9EURY</name>
<proteinExistence type="predicted"/>
<reference evidence="9 10" key="1">
    <citation type="submission" date="2016-01" db="EMBL/GenBank/DDBJ databases">
        <authorList>
            <person name="Manzoor S."/>
        </authorList>
    </citation>
    <scope>NUCLEOTIDE SEQUENCE [LARGE SCALE GENOMIC DNA]</scope>
    <source>
        <strain evidence="9">Methanoculleus sp MAB1</strain>
    </source>
</reference>
<keyword evidence="1" id="KW-0813">Transport</keyword>
<evidence type="ECO:0000313" key="9">
    <source>
        <dbReference type="EMBL" id="CVK33599.1"/>
    </source>
</evidence>
<accession>A0A0X3BNV6</accession>
<dbReference type="GO" id="GO:0046872">
    <property type="term" value="F:metal ion binding"/>
    <property type="evidence" value="ECO:0007669"/>
    <property type="project" value="UniProtKB-KW"/>
</dbReference>
<dbReference type="InterPro" id="IPR045865">
    <property type="entry name" value="ACT-like_dom_sf"/>
</dbReference>
<dbReference type="InterPro" id="IPR017896">
    <property type="entry name" value="4Fe4S_Fe-S-bd"/>
</dbReference>
<dbReference type="GeneID" id="27138049"/>
<evidence type="ECO:0000256" key="5">
    <source>
        <dbReference type="ARBA" id="ARBA00022982"/>
    </source>
</evidence>
<evidence type="ECO:0000256" key="3">
    <source>
        <dbReference type="ARBA" id="ARBA00022723"/>
    </source>
</evidence>
<dbReference type="AlphaFoldDB" id="A0A0X3BNV6"/>
<keyword evidence="5" id="KW-0249">Electron transport</keyword>
<dbReference type="EMBL" id="LT158599">
    <property type="protein sequence ID" value="CVK33599.1"/>
    <property type="molecule type" value="Genomic_DNA"/>
</dbReference>
<dbReference type="Proteomes" id="UP000069850">
    <property type="component" value="Chromosome 1"/>
</dbReference>
<dbReference type="GO" id="GO:0051539">
    <property type="term" value="F:4 iron, 4 sulfur cluster binding"/>
    <property type="evidence" value="ECO:0007669"/>
    <property type="project" value="UniProtKB-KW"/>
</dbReference>
<gene>
    <name evidence="9" type="ORF">MMAB1_2386</name>
</gene>
<protein>
    <submittedName>
        <fullName evidence="9">4Fe-4S ferredoxin, iron-sulfur binding</fullName>
    </submittedName>
</protein>
<evidence type="ECO:0000256" key="6">
    <source>
        <dbReference type="ARBA" id="ARBA00023004"/>
    </source>
</evidence>
<dbReference type="Pfam" id="PF12838">
    <property type="entry name" value="Fer4_7"/>
    <property type="match status" value="1"/>
</dbReference>
<dbReference type="OrthoDB" id="23833at2157"/>
<dbReference type="SUPFAM" id="SSF54862">
    <property type="entry name" value="4Fe-4S ferredoxins"/>
    <property type="match status" value="1"/>
</dbReference>
<keyword evidence="4" id="KW-0677">Repeat</keyword>
<feature type="domain" description="4Fe-4S ferredoxin-type" evidence="8">
    <location>
        <begin position="104"/>
        <end position="132"/>
    </location>
</feature>
<organism evidence="9 10">
    <name type="scientific">Methanoculleus bourgensis</name>
    <dbReference type="NCBI Taxonomy" id="83986"/>
    <lineage>
        <taxon>Archaea</taxon>
        <taxon>Methanobacteriati</taxon>
        <taxon>Methanobacteriota</taxon>
        <taxon>Stenosarchaea group</taxon>
        <taxon>Methanomicrobia</taxon>
        <taxon>Methanomicrobiales</taxon>
        <taxon>Methanomicrobiaceae</taxon>
        <taxon>Methanoculleus</taxon>
    </lineage>
</organism>
<evidence type="ECO:0000256" key="4">
    <source>
        <dbReference type="ARBA" id="ARBA00022737"/>
    </source>
</evidence>
<sequence>MKLLLTFSRRGQHDSGREPVIARVVKETGVLINVEKANIDSMAGEVLIDVPDSDADLIRQRLAEMGVAVRVMENAIALDEAECVDCGACISVCPQEVFSFDEEWRLQVSGERCVLCGKCILACPHSALSQQG</sequence>
<dbReference type="SUPFAM" id="SSF55021">
    <property type="entry name" value="ACT-like"/>
    <property type="match status" value="1"/>
</dbReference>
<dbReference type="PANTHER" id="PTHR43687">
    <property type="entry name" value="ADENYLYLSULFATE REDUCTASE, BETA SUBUNIT"/>
    <property type="match status" value="1"/>
</dbReference>
<dbReference type="GO" id="GO:0016491">
    <property type="term" value="F:oxidoreductase activity"/>
    <property type="evidence" value="ECO:0007669"/>
    <property type="project" value="UniProtKB-ARBA"/>
</dbReference>
<feature type="domain" description="4Fe-4S ferredoxin-type" evidence="8">
    <location>
        <begin position="74"/>
        <end position="103"/>
    </location>
</feature>
<dbReference type="RefSeq" id="WP_062264678.1">
    <property type="nucleotide sequence ID" value="NZ_JAHAVR010000001.1"/>
</dbReference>
<dbReference type="InterPro" id="IPR017900">
    <property type="entry name" value="4Fe4S_Fe_S_CS"/>
</dbReference>
<evidence type="ECO:0000259" key="8">
    <source>
        <dbReference type="PROSITE" id="PS51379"/>
    </source>
</evidence>
<dbReference type="PANTHER" id="PTHR43687:SF6">
    <property type="entry name" value="L-ASPARTATE SEMIALDEHYDE SULFURTRANSFERASE IRON-SULFUR SUBUNIT"/>
    <property type="match status" value="1"/>
</dbReference>
<evidence type="ECO:0000256" key="7">
    <source>
        <dbReference type="ARBA" id="ARBA00023014"/>
    </source>
</evidence>
<evidence type="ECO:0000256" key="2">
    <source>
        <dbReference type="ARBA" id="ARBA00022485"/>
    </source>
</evidence>
<keyword evidence="3" id="KW-0479">Metal-binding</keyword>
<keyword evidence="7" id="KW-0411">Iron-sulfur</keyword>
<dbReference type="InterPro" id="IPR050572">
    <property type="entry name" value="Fe-S_Ferredoxin"/>
</dbReference>
<evidence type="ECO:0000256" key="1">
    <source>
        <dbReference type="ARBA" id="ARBA00022448"/>
    </source>
</evidence>
<dbReference type="Gene3D" id="3.30.70.20">
    <property type="match status" value="1"/>
</dbReference>
<dbReference type="PROSITE" id="PS00198">
    <property type="entry name" value="4FE4S_FER_1"/>
    <property type="match status" value="2"/>
</dbReference>
<keyword evidence="2" id="KW-0004">4Fe-4S</keyword>